<keyword evidence="7 10" id="KW-0406">Ion transport</keyword>
<keyword evidence="5 10" id="KW-0812">Transmembrane</keyword>
<dbReference type="PANTHER" id="PTHR30266">
    <property type="entry name" value="MECHANOSENSITIVE CHANNEL MSCL"/>
    <property type="match status" value="1"/>
</dbReference>
<keyword evidence="9 10" id="KW-0407">Ion channel</keyword>
<evidence type="ECO:0000256" key="5">
    <source>
        <dbReference type="ARBA" id="ARBA00022692"/>
    </source>
</evidence>
<feature type="transmembrane region" description="Helical" evidence="10">
    <location>
        <begin position="12"/>
        <end position="35"/>
    </location>
</feature>
<dbReference type="EMBL" id="BAAANY010000039">
    <property type="protein sequence ID" value="GAA1715136.1"/>
    <property type="molecule type" value="Genomic_DNA"/>
</dbReference>
<evidence type="ECO:0000256" key="3">
    <source>
        <dbReference type="ARBA" id="ARBA00022448"/>
    </source>
</evidence>
<gene>
    <name evidence="10 11" type="primary">mscL</name>
    <name evidence="11" type="ORF">GCM10009765_75060</name>
</gene>
<reference evidence="11 12" key="1">
    <citation type="journal article" date="2019" name="Int. J. Syst. Evol. Microbiol.">
        <title>The Global Catalogue of Microorganisms (GCM) 10K type strain sequencing project: providing services to taxonomists for standard genome sequencing and annotation.</title>
        <authorList>
            <consortium name="The Broad Institute Genomics Platform"/>
            <consortium name="The Broad Institute Genome Sequencing Center for Infectious Disease"/>
            <person name="Wu L."/>
            <person name="Ma J."/>
        </authorList>
    </citation>
    <scope>NUCLEOTIDE SEQUENCE [LARGE SCALE GENOMIC DNA]</scope>
    <source>
        <strain evidence="11 12">JCM 14718</strain>
    </source>
</reference>
<dbReference type="Pfam" id="PF01741">
    <property type="entry name" value="MscL"/>
    <property type="match status" value="1"/>
</dbReference>
<name>A0ABN2IZV7_9ACTN</name>
<dbReference type="PROSITE" id="PS01327">
    <property type="entry name" value="MSCL"/>
    <property type="match status" value="1"/>
</dbReference>
<evidence type="ECO:0000256" key="1">
    <source>
        <dbReference type="ARBA" id="ARBA00004651"/>
    </source>
</evidence>
<comment type="caution">
    <text evidence="11">The sequence shown here is derived from an EMBL/GenBank/DDBJ whole genome shotgun (WGS) entry which is preliminary data.</text>
</comment>
<evidence type="ECO:0000256" key="2">
    <source>
        <dbReference type="ARBA" id="ARBA00007254"/>
    </source>
</evidence>
<evidence type="ECO:0000256" key="7">
    <source>
        <dbReference type="ARBA" id="ARBA00023065"/>
    </source>
</evidence>
<comment type="subunit">
    <text evidence="10">Homopentamer.</text>
</comment>
<evidence type="ECO:0000313" key="11">
    <source>
        <dbReference type="EMBL" id="GAA1715136.1"/>
    </source>
</evidence>
<accession>A0ABN2IZV7</accession>
<dbReference type="InterPro" id="IPR037673">
    <property type="entry name" value="MSC/AndL"/>
</dbReference>
<evidence type="ECO:0000256" key="4">
    <source>
        <dbReference type="ARBA" id="ARBA00022475"/>
    </source>
</evidence>
<protein>
    <recommendedName>
        <fullName evidence="10">Large-conductance mechanosensitive channel</fullName>
    </recommendedName>
</protein>
<dbReference type="Gene3D" id="1.10.1200.120">
    <property type="entry name" value="Large-conductance mechanosensitive channel, MscL, domain 1"/>
    <property type="match status" value="1"/>
</dbReference>
<sequence length="134" mass="14247">MLKGFREFILRGNVVDLAVAVVIGAAFGAVVTSIVDNLIKPLIQLVPGVGSKGGLVLQHNPGGTDVVLGYGNVINALITFILIAAVVYFAFVVPMNKIAELRARSKAPVPAKEEEVSEEVALLREIRDALVRSK</sequence>
<dbReference type="RefSeq" id="WP_344314823.1">
    <property type="nucleotide sequence ID" value="NZ_BAAANY010000039.1"/>
</dbReference>
<proteinExistence type="inferred from homology"/>
<evidence type="ECO:0000313" key="12">
    <source>
        <dbReference type="Proteomes" id="UP001500618"/>
    </source>
</evidence>
<dbReference type="PANTHER" id="PTHR30266:SF2">
    <property type="entry name" value="LARGE-CONDUCTANCE MECHANOSENSITIVE CHANNEL"/>
    <property type="match status" value="1"/>
</dbReference>
<keyword evidence="4 10" id="KW-1003">Cell membrane</keyword>
<keyword evidence="3 10" id="KW-0813">Transport</keyword>
<dbReference type="Proteomes" id="UP001500618">
    <property type="component" value="Unassembled WGS sequence"/>
</dbReference>
<evidence type="ECO:0000256" key="8">
    <source>
        <dbReference type="ARBA" id="ARBA00023136"/>
    </source>
</evidence>
<feature type="transmembrane region" description="Helical" evidence="10">
    <location>
        <begin position="73"/>
        <end position="94"/>
    </location>
</feature>
<dbReference type="PRINTS" id="PR01264">
    <property type="entry name" value="MECHCHANNEL"/>
</dbReference>
<dbReference type="SUPFAM" id="SSF81330">
    <property type="entry name" value="Gated mechanosensitive channel"/>
    <property type="match status" value="1"/>
</dbReference>
<comment type="similarity">
    <text evidence="2 10">Belongs to the MscL family.</text>
</comment>
<dbReference type="InterPro" id="IPR036019">
    <property type="entry name" value="MscL_channel"/>
</dbReference>
<dbReference type="HAMAP" id="MF_00115">
    <property type="entry name" value="MscL"/>
    <property type="match status" value="1"/>
</dbReference>
<comment type="subcellular location">
    <subcellularLocation>
        <location evidence="1 10">Cell membrane</location>
        <topology evidence="1 10">Multi-pass membrane protein</topology>
    </subcellularLocation>
</comment>
<dbReference type="NCBIfam" id="TIGR00220">
    <property type="entry name" value="mscL"/>
    <property type="match status" value="1"/>
</dbReference>
<keyword evidence="6 10" id="KW-1133">Transmembrane helix</keyword>
<keyword evidence="12" id="KW-1185">Reference proteome</keyword>
<evidence type="ECO:0000256" key="9">
    <source>
        <dbReference type="ARBA" id="ARBA00023303"/>
    </source>
</evidence>
<evidence type="ECO:0000256" key="6">
    <source>
        <dbReference type="ARBA" id="ARBA00022989"/>
    </source>
</evidence>
<keyword evidence="8 10" id="KW-0472">Membrane</keyword>
<evidence type="ECO:0000256" key="10">
    <source>
        <dbReference type="HAMAP-Rule" id="MF_00115"/>
    </source>
</evidence>
<organism evidence="11 12">
    <name type="scientific">Fodinicola feengrottensis</name>
    <dbReference type="NCBI Taxonomy" id="435914"/>
    <lineage>
        <taxon>Bacteria</taxon>
        <taxon>Bacillati</taxon>
        <taxon>Actinomycetota</taxon>
        <taxon>Actinomycetes</taxon>
        <taxon>Mycobacteriales</taxon>
        <taxon>Fodinicola</taxon>
    </lineage>
</organism>
<comment type="function">
    <text evidence="10">Channel that opens in response to stretch forces in the membrane lipid bilayer. May participate in the regulation of osmotic pressure changes within the cell.</text>
</comment>
<dbReference type="InterPro" id="IPR001185">
    <property type="entry name" value="MS_channel"/>
</dbReference>
<dbReference type="InterPro" id="IPR019823">
    <property type="entry name" value="Mechanosensitive_channel_CS"/>
</dbReference>